<dbReference type="AlphaFoldDB" id="A0A382SKJ0"/>
<sequence length="32" mass="3103">VILDADCGTGLTGVALRGAGFKGPIDGLNIST</sequence>
<dbReference type="EMBL" id="UINC01129382">
    <property type="protein sequence ID" value="SVD09727.1"/>
    <property type="molecule type" value="Genomic_DNA"/>
</dbReference>
<accession>A0A382SKJ0</accession>
<gene>
    <name evidence="1" type="ORF">METZ01_LOCUS362581</name>
</gene>
<organism evidence="1">
    <name type="scientific">marine metagenome</name>
    <dbReference type="NCBI Taxonomy" id="408172"/>
    <lineage>
        <taxon>unclassified sequences</taxon>
        <taxon>metagenomes</taxon>
        <taxon>ecological metagenomes</taxon>
    </lineage>
</organism>
<proteinExistence type="predicted"/>
<feature type="non-terminal residue" evidence="1">
    <location>
        <position position="1"/>
    </location>
</feature>
<name>A0A382SKJ0_9ZZZZ</name>
<protein>
    <submittedName>
        <fullName evidence="1">Uncharacterized protein</fullName>
    </submittedName>
</protein>
<evidence type="ECO:0000313" key="1">
    <source>
        <dbReference type="EMBL" id="SVD09727.1"/>
    </source>
</evidence>
<reference evidence="1" key="1">
    <citation type="submission" date="2018-05" db="EMBL/GenBank/DDBJ databases">
        <authorList>
            <person name="Lanie J.A."/>
            <person name="Ng W.-L."/>
            <person name="Kazmierczak K.M."/>
            <person name="Andrzejewski T.M."/>
            <person name="Davidsen T.M."/>
            <person name="Wayne K.J."/>
            <person name="Tettelin H."/>
            <person name="Glass J.I."/>
            <person name="Rusch D."/>
            <person name="Podicherti R."/>
            <person name="Tsui H.-C.T."/>
            <person name="Winkler M.E."/>
        </authorList>
    </citation>
    <scope>NUCLEOTIDE SEQUENCE</scope>
</reference>
<feature type="non-terminal residue" evidence="1">
    <location>
        <position position="32"/>
    </location>
</feature>